<dbReference type="InterPro" id="IPR021567">
    <property type="entry name" value="LEDGF_IBD"/>
</dbReference>
<dbReference type="Proteomes" id="UP000319801">
    <property type="component" value="Unassembled WGS sequence"/>
</dbReference>
<feature type="region of interest" description="Disordered" evidence="8">
    <location>
        <begin position="184"/>
        <end position="232"/>
    </location>
</feature>
<dbReference type="AlphaFoldDB" id="A0A556VUJ3"/>
<evidence type="ECO:0000313" key="10">
    <source>
        <dbReference type="EMBL" id="TTR03969.1"/>
    </source>
</evidence>
<dbReference type="EMBL" id="VCAZ01000269">
    <property type="protein sequence ID" value="TTR03969.1"/>
    <property type="molecule type" value="Genomic_DNA"/>
</dbReference>
<dbReference type="Gene3D" id="2.30.30.140">
    <property type="match status" value="1"/>
</dbReference>
<keyword evidence="5" id="KW-0238">DNA-binding</keyword>
<proteinExistence type="inferred from homology"/>
<dbReference type="OrthoDB" id="62853at2759"/>
<feature type="domain" description="PWWP" evidence="9">
    <location>
        <begin position="7"/>
        <end position="67"/>
    </location>
</feature>
<keyword evidence="6" id="KW-0804">Transcription</keyword>
<dbReference type="PANTHER" id="PTHR12550">
    <property type="entry name" value="HEPATOMA-DERIVED GROWTH FACTOR-RELATED"/>
    <property type="match status" value="1"/>
</dbReference>
<dbReference type="SUPFAM" id="SSF140576">
    <property type="entry name" value="HIV integrase-binding domain"/>
    <property type="match status" value="1"/>
</dbReference>
<dbReference type="SMART" id="SM00293">
    <property type="entry name" value="PWWP"/>
    <property type="match status" value="1"/>
</dbReference>
<keyword evidence="3" id="KW-0805">Transcription regulation</keyword>
<dbReference type="PANTHER" id="PTHR12550:SF42">
    <property type="entry name" value="PC4 AND SFRS1-INTERACTING PROTEIN"/>
    <property type="match status" value="1"/>
</dbReference>
<keyword evidence="7" id="KW-0539">Nucleus</keyword>
<dbReference type="SUPFAM" id="SSF63748">
    <property type="entry name" value="Tudor/PWWP/MBT"/>
    <property type="match status" value="1"/>
</dbReference>
<feature type="compositionally biased region" description="Polar residues" evidence="8">
    <location>
        <begin position="208"/>
        <end position="221"/>
    </location>
</feature>
<evidence type="ECO:0000256" key="8">
    <source>
        <dbReference type="SAM" id="MobiDB-lite"/>
    </source>
</evidence>
<dbReference type="InterPro" id="IPR036218">
    <property type="entry name" value="HIVI-bd_sf"/>
</dbReference>
<organism evidence="10 11">
    <name type="scientific">Bagarius yarrelli</name>
    <name type="common">Goonch</name>
    <name type="synonym">Bagrus yarrelli</name>
    <dbReference type="NCBI Taxonomy" id="175774"/>
    <lineage>
        <taxon>Eukaryota</taxon>
        <taxon>Metazoa</taxon>
        <taxon>Chordata</taxon>
        <taxon>Craniata</taxon>
        <taxon>Vertebrata</taxon>
        <taxon>Euteleostomi</taxon>
        <taxon>Actinopterygii</taxon>
        <taxon>Neopterygii</taxon>
        <taxon>Teleostei</taxon>
        <taxon>Ostariophysi</taxon>
        <taxon>Siluriformes</taxon>
        <taxon>Sisoridae</taxon>
        <taxon>Sisorinae</taxon>
        <taxon>Bagarius</taxon>
    </lineage>
</organism>
<name>A0A556VUJ3_BAGYA</name>
<protein>
    <submittedName>
        <fullName evidence="10">PC4 and SFRS1-interacting protein</fullName>
    </submittedName>
</protein>
<evidence type="ECO:0000256" key="3">
    <source>
        <dbReference type="ARBA" id="ARBA00023015"/>
    </source>
</evidence>
<evidence type="ECO:0000256" key="2">
    <source>
        <dbReference type="ARBA" id="ARBA00005309"/>
    </source>
</evidence>
<keyword evidence="4" id="KW-0175">Coiled coil</keyword>
<dbReference type="PROSITE" id="PS50812">
    <property type="entry name" value="PWWP"/>
    <property type="match status" value="1"/>
</dbReference>
<reference evidence="10 11" key="1">
    <citation type="journal article" date="2019" name="Genome Biol. Evol.">
        <title>Whole-Genome Sequencing of the Giant Devil Catfish, Bagarius yarrelli.</title>
        <authorList>
            <person name="Jiang W."/>
            <person name="Lv Y."/>
            <person name="Cheng L."/>
            <person name="Yang K."/>
            <person name="Chao B."/>
            <person name="Wang X."/>
            <person name="Li Y."/>
            <person name="Pan X."/>
            <person name="You X."/>
            <person name="Zhang Y."/>
            <person name="Yang J."/>
            <person name="Li J."/>
            <person name="Zhang X."/>
            <person name="Liu S."/>
            <person name="Sun C."/>
            <person name="Yang J."/>
            <person name="Shi Q."/>
        </authorList>
    </citation>
    <scope>NUCLEOTIDE SEQUENCE [LARGE SCALE GENOMIC DNA]</scope>
    <source>
        <strain evidence="10">JWS20170419001</strain>
        <tissue evidence="10">Muscle</tissue>
    </source>
</reference>
<evidence type="ECO:0000256" key="4">
    <source>
        <dbReference type="ARBA" id="ARBA00023054"/>
    </source>
</evidence>
<comment type="caution">
    <text evidence="10">The sequence shown here is derived from an EMBL/GenBank/DDBJ whole genome shotgun (WGS) entry which is preliminary data.</text>
</comment>
<feature type="compositionally biased region" description="Basic and acidic residues" evidence="8">
    <location>
        <begin position="184"/>
        <end position="198"/>
    </location>
</feature>
<comment type="similarity">
    <text evidence="2">Belongs to the HDGF family.</text>
</comment>
<evidence type="ECO:0000256" key="6">
    <source>
        <dbReference type="ARBA" id="ARBA00023163"/>
    </source>
</evidence>
<gene>
    <name evidence="10" type="ORF">Baya_15958</name>
</gene>
<dbReference type="Pfam" id="PF11467">
    <property type="entry name" value="LEDGF"/>
    <property type="match status" value="1"/>
</dbReference>
<evidence type="ECO:0000256" key="7">
    <source>
        <dbReference type="ARBA" id="ARBA00023242"/>
    </source>
</evidence>
<dbReference type="GO" id="GO:0003677">
    <property type="term" value="F:DNA binding"/>
    <property type="evidence" value="ECO:0007669"/>
    <property type="project" value="UniProtKB-KW"/>
</dbReference>
<comment type="subcellular location">
    <subcellularLocation>
        <location evidence="1">Nucleus</location>
    </subcellularLocation>
</comment>
<evidence type="ECO:0000256" key="1">
    <source>
        <dbReference type="ARBA" id="ARBA00004123"/>
    </source>
</evidence>
<dbReference type="InterPro" id="IPR035441">
    <property type="entry name" value="TFIIS/LEDGF_dom_sf"/>
</dbReference>
<dbReference type="Gene3D" id="1.20.930.10">
    <property type="entry name" value="Conserved domain common to transcription factors TFIIS, elongin A, CRSP70"/>
    <property type="match status" value="1"/>
</dbReference>
<dbReference type="Pfam" id="PF00855">
    <property type="entry name" value="PWWP"/>
    <property type="match status" value="1"/>
</dbReference>
<evidence type="ECO:0000259" key="9">
    <source>
        <dbReference type="PROSITE" id="PS50812"/>
    </source>
</evidence>
<evidence type="ECO:0000256" key="5">
    <source>
        <dbReference type="ARBA" id="ARBA00023125"/>
    </source>
</evidence>
<accession>A0A556VUJ3</accession>
<sequence length="232" mass="26423">MARDYKAGDLIFSKMKGYPHWPARIDEVPDGAVKPPTAKFPIFFFGTHETRFWVLKIFSRTYQQREIRQTQQRKGFNEGFGKSRTTLRGAELTEGDVYRVCVQMMAIEGVSDKESDGSLDLDLEGNEKKKLSKKIRRFKASQDVMDKATMLYNKYKTMFLVGEGETLISQVINKSLAEQRQFEDAKKGALKSRTEQSKEPTAGEENRVPSTHLLQTSQSARESGMIDSGIVY</sequence>
<dbReference type="InterPro" id="IPR000313">
    <property type="entry name" value="PWWP_dom"/>
</dbReference>
<keyword evidence="11" id="KW-1185">Reference proteome</keyword>
<dbReference type="GO" id="GO:0005634">
    <property type="term" value="C:nucleus"/>
    <property type="evidence" value="ECO:0007669"/>
    <property type="project" value="UniProtKB-SubCell"/>
</dbReference>
<evidence type="ECO:0000313" key="11">
    <source>
        <dbReference type="Proteomes" id="UP000319801"/>
    </source>
</evidence>